<dbReference type="Proteomes" id="UP000233398">
    <property type="component" value="Unassembled WGS sequence"/>
</dbReference>
<accession>A0A2N0VKG0</accession>
<reference evidence="2 3" key="1">
    <citation type="submission" date="2017-11" db="EMBL/GenBank/DDBJ databases">
        <title>Rhodohalobacter 15182 sp. nov., isolated from a salt lake.</title>
        <authorList>
            <person name="Han S."/>
        </authorList>
    </citation>
    <scope>NUCLEOTIDE SEQUENCE [LARGE SCALE GENOMIC DNA]</scope>
    <source>
        <strain evidence="2 3">15182</strain>
    </source>
</reference>
<gene>
    <name evidence="2" type="ORF">CWD77_04265</name>
</gene>
<dbReference type="AlphaFoldDB" id="A0A2N0VKG0"/>
<keyword evidence="3" id="KW-1185">Reference proteome</keyword>
<dbReference type="EMBL" id="PISP01000001">
    <property type="protein sequence ID" value="PKD44685.1"/>
    <property type="molecule type" value="Genomic_DNA"/>
</dbReference>
<organism evidence="2 3">
    <name type="scientific">Rhodohalobacter barkolensis</name>
    <dbReference type="NCBI Taxonomy" id="2053187"/>
    <lineage>
        <taxon>Bacteria</taxon>
        <taxon>Pseudomonadati</taxon>
        <taxon>Balneolota</taxon>
        <taxon>Balneolia</taxon>
        <taxon>Balneolales</taxon>
        <taxon>Balneolaceae</taxon>
        <taxon>Rhodohalobacter</taxon>
    </lineage>
</organism>
<evidence type="ECO:0000313" key="2">
    <source>
        <dbReference type="EMBL" id="PKD44685.1"/>
    </source>
</evidence>
<comment type="caution">
    <text evidence="2">The sequence shown here is derived from an EMBL/GenBank/DDBJ whole genome shotgun (WGS) entry which is preliminary data.</text>
</comment>
<name>A0A2N0VKG0_9BACT</name>
<evidence type="ECO:0000256" key="1">
    <source>
        <dbReference type="SAM" id="Phobius"/>
    </source>
</evidence>
<keyword evidence="1" id="KW-0472">Membrane</keyword>
<dbReference type="RefSeq" id="WP_133120176.1">
    <property type="nucleotide sequence ID" value="NZ_PISP01000001.1"/>
</dbReference>
<feature type="transmembrane region" description="Helical" evidence="1">
    <location>
        <begin position="12"/>
        <end position="31"/>
    </location>
</feature>
<keyword evidence="1" id="KW-1133">Transmembrane helix</keyword>
<proteinExistence type="predicted"/>
<keyword evidence="1" id="KW-0812">Transmembrane</keyword>
<evidence type="ECO:0000313" key="3">
    <source>
        <dbReference type="Proteomes" id="UP000233398"/>
    </source>
</evidence>
<sequence>MKSDTENDNIEWIVFGCLFASIGALSIIPPLQDIMSSFFDPDTSVFVSLIFALMGVACFITYFFRNNSIS</sequence>
<protein>
    <submittedName>
        <fullName evidence="2">Uncharacterized protein</fullName>
    </submittedName>
</protein>
<feature type="transmembrane region" description="Helical" evidence="1">
    <location>
        <begin position="43"/>
        <end position="64"/>
    </location>
</feature>